<dbReference type="AlphaFoldDB" id="A0ABD4T810"/>
<organism evidence="1 2">
    <name type="scientific">Lyngbya confervoides BDU141951</name>
    <dbReference type="NCBI Taxonomy" id="1574623"/>
    <lineage>
        <taxon>Bacteria</taxon>
        <taxon>Bacillati</taxon>
        <taxon>Cyanobacteriota</taxon>
        <taxon>Cyanophyceae</taxon>
        <taxon>Oscillatoriophycideae</taxon>
        <taxon>Oscillatoriales</taxon>
        <taxon>Microcoleaceae</taxon>
        <taxon>Lyngbya</taxon>
    </lineage>
</organism>
<accession>A0ABD4T810</accession>
<reference evidence="1 2" key="1">
    <citation type="journal article" date="2015" name="Genome Announc.">
        <title>Draft Genome Sequence of Filamentous Marine Cyanobacterium Lyngbya confervoides Strain BDU141951.</title>
        <authorList>
            <person name="Chandrababunaidu M.M."/>
            <person name="Sen D."/>
            <person name="Tripathy S."/>
        </authorList>
    </citation>
    <scope>NUCLEOTIDE SEQUENCE [LARGE SCALE GENOMIC DNA]</scope>
    <source>
        <strain evidence="1 2">BDU141951</strain>
    </source>
</reference>
<gene>
    <name evidence="1" type="ORF">QQ91_0019045</name>
</gene>
<dbReference type="Proteomes" id="UP000031561">
    <property type="component" value="Unassembled WGS sequence"/>
</dbReference>
<evidence type="ECO:0000313" key="1">
    <source>
        <dbReference type="EMBL" id="MCM1984924.1"/>
    </source>
</evidence>
<dbReference type="RefSeq" id="WP_166277456.1">
    <property type="nucleotide sequence ID" value="NZ_JTHE03000106.1"/>
</dbReference>
<sequence>MTAFPARLHVLLARDAPLGVVIRRGPAKQVATVLWDRRGDRWDLGQWMKGRIYERRCDLSPDGKYLIYFAMNGHWQSPTRGSWTAISRAPYLKALALFPQGHCWLGGGLWTGPRRCWLNGCGLHGAMGTMPEGVEQEADPPAHSVGGECLSVYFPRLHRDGWHWVDRSQAGQVDRRDIWEKARGDQWRLRKIAHAQVNPGPGRGCYWDEHELLHPATGQWLEFPDWEWAEWDGPRLVWASGGKLWTGTLGEAGLVGERVLYDFNGMSFEARQAPD</sequence>
<dbReference type="EMBL" id="JTHE03000106">
    <property type="protein sequence ID" value="MCM1984924.1"/>
    <property type="molecule type" value="Genomic_DNA"/>
</dbReference>
<evidence type="ECO:0000313" key="2">
    <source>
        <dbReference type="Proteomes" id="UP000031561"/>
    </source>
</evidence>
<keyword evidence="2" id="KW-1185">Reference proteome</keyword>
<comment type="caution">
    <text evidence="1">The sequence shown here is derived from an EMBL/GenBank/DDBJ whole genome shotgun (WGS) entry which is preliminary data.</text>
</comment>
<proteinExistence type="predicted"/>
<name>A0ABD4T810_9CYAN</name>
<protein>
    <submittedName>
        <fullName evidence="1">Uncharacterized protein</fullName>
    </submittedName>
</protein>